<protein>
    <submittedName>
        <fullName evidence="2">Uncharacterized protein</fullName>
    </submittedName>
</protein>
<gene>
    <name evidence="2" type="ORF">SDC9_119711</name>
</gene>
<dbReference type="AlphaFoldDB" id="A0A645C5A1"/>
<organism evidence="2">
    <name type="scientific">bioreactor metagenome</name>
    <dbReference type="NCBI Taxonomy" id="1076179"/>
    <lineage>
        <taxon>unclassified sequences</taxon>
        <taxon>metagenomes</taxon>
        <taxon>ecological metagenomes</taxon>
    </lineage>
</organism>
<name>A0A645C5A1_9ZZZZ</name>
<dbReference type="EMBL" id="VSSQ01024922">
    <property type="protein sequence ID" value="MPM72735.1"/>
    <property type="molecule type" value="Genomic_DNA"/>
</dbReference>
<sequence length="109" mass="11766">MLRRPLAHGGLFLSEHPLAGTGRVHQHHVKASAELGGERVRAHAGHNRVLHTEPLQVPRERLRTAAYRLVGDEQPRVPHLGGELGGLSARRGAKVEHGHAGRSAGQRCG</sequence>
<comment type="caution">
    <text evidence="2">The sequence shown here is derived from an EMBL/GenBank/DDBJ whole genome shotgun (WGS) entry which is preliminary data.</text>
</comment>
<accession>A0A645C5A1</accession>
<feature type="region of interest" description="Disordered" evidence="1">
    <location>
        <begin position="73"/>
        <end position="109"/>
    </location>
</feature>
<reference evidence="2" key="1">
    <citation type="submission" date="2019-08" db="EMBL/GenBank/DDBJ databases">
        <authorList>
            <person name="Kucharzyk K."/>
            <person name="Murdoch R.W."/>
            <person name="Higgins S."/>
            <person name="Loffler F."/>
        </authorList>
    </citation>
    <scope>NUCLEOTIDE SEQUENCE</scope>
</reference>
<proteinExistence type="predicted"/>
<evidence type="ECO:0000313" key="2">
    <source>
        <dbReference type="EMBL" id="MPM72735.1"/>
    </source>
</evidence>
<evidence type="ECO:0000256" key="1">
    <source>
        <dbReference type="SAM" id="MobiDB-lite"/>
    </source>
</evidence>